<reference evidence="2" key="1">
    <citation type="submission" date="2020-01" db="EMBL/GenBank/DDBJ databases">
        <title>Development of genomics and gene disruption for Polysphondylium violaceum indicates a role for the polyketide synthase stlB in stalk morphogenesis.</title>
        <authorList>
            <person name="Narita B."/>
            <person name="Kawabe Y."/>
            <person name="Kin K."/>
            <person name="Saito T."/>
            <person name="Gibbs R."/>
            <person name="Kuspa A."/>
            <person name="Muzny D."/>
            <person name="Queller D."/>
            <person name="Richards S."/>
            <person name="Strassman J."/>
            <person name="Sucgang R."/>
            <person name="Worley K."/>
            <person name="Schaap P."/>
        </authorList>
    </citation>
    <scope>NUCLEOTIDE SEQUENCE</scope>
    <source>
        <strain evidence="2">QSvi11</strain>
    </source>
</reference>
<protein>
    <recommendedName>
        <fullName evidence="4">Transmembrane protein</fullName>
    </recommendedName>
</protein>
<organism evidence="2 3">
    <name type="scientific">Polysphondylium violaceum</name>
    <dbReference type="NCBI Taxonomy" id="133409"/>
    <lineage>
        <taxon>Eukaryota</taxon>
        <taxon>Amoebozoa</taxon>
        <taxon>Evosea</taxon>
        <taxon>Eumycetozoa</taxon>
        <taxon>Dictyostelia</taxon>
        <taxon>Dictyosteliales</taxon>
        <taxon>Dictyosteliaceae</taxon>
        <taxon>Polysphondylium</taxon>
    </lineage>
</organism>
<comment type="caution">
    <text evidence="2">The sequence shown here is derived from an EMBL/GenBank/DDBJ whole genome shotgun (WGS) entry which is preliminary data.</text>
</comment>
<feature type="transmembrane region" description="Helical" evidence="1">
    <location>
        <begin position="82"/>
        <end position="101"/>
    </location>
</feature>
<keyword evidence="3" id="KW-1185">Reference proteome</keyword>
<accession>A0A8J4PQW6</accession>
<evidence type="ECO:0008006" key="4">
    <source>
        <dbReference type="Google" id="ProtNLM"/>
    </source>
</evidence>
<dbReference type="EMBL" id="AJWJ01000277">
    <property type="protein sequence ID" value="KAF2072460.1"/>
    <property type="molecule type" value="Genomic_DNA"/>
</dbReference>
<feature type="transmembrane region" description="Helical" evidence="1">
    <location>
        <begin position="55"/>
        <end position="76"/>
    </location>
</feature>
<sequence>MSSTGTGIRYELELGKGKGCCGVEVESYPGIFDGVLSKEEYDQVVNKYYKARRVIVPYIAPFVYAIVLTAVIVLNLKFYNKGLLIFLAITVSMMFLIVMGINISRKRTRMNETTFRMNMQYESRGIKFIYRAELNYDIITIEYNRPNMVEEVQQQQQQAQQLTNTLDTQNGYSHTMIEIDGCSQPMTYDHYPTPSAPLQLYTDTYQQQCQVDPHCSDSSYIVNLDKQE</sequence>
<evidence type="ECO:0000313" key="3">
    <source>
        <dbReference type="Proteomes" id="UP000695562"/>
    </source>
</evidence>
<dbReference type="Proteomes" id="UP000695562">
    <property type="component" value="Unassembled WGS sequence"/>
</dbReference>
<name>A0A8J4PQW6_9MYCE</name>
<keyword evidence="1" id="KW-0812">Transmembrane</keyword>
<evidence type="ECO:0000313" key="2">
    <source>
        <dbReference type="EMBL" id="KAF2072460.1"/>
    </source>
</evidence>
<dbReference type="AlphaFoldDB" id="A0A8J4PQW6"/>
<keyword evidence="1" id="KW-0472">Membrane</keyword>
<proteinExistence type="predicted"/>
<keyword evidence="1" id="KW-1133">Transmembrane helix</keyword>
<gene>
    <name evidence="2" type="ORF">CYY_006215</name>
</gene>
<evidence type="ECO:0000256" key="1">
    <source>
        <dbReference type="SAM" id="Phobius"/>
    </source>
</evidence>